<feature type="domain" description="GP-PDE" evidence="1">
    <location>
        <begin position="81"/>
        <end position="372"/>
    </location>
</feature>
<dbReference type="PANTHER" id="PTHR46211">
    <property type="entry name" value="GLYCEROPHOSPHORYL DIESTER PHOSPHODIESTERASE"/>
    <property type="match status" value="1"/>
</dbReference>
<evidence type="ECO:0000313" key="2">
    <source>
        <dbReference type="EMBL" id="OZY87468.1"/>
    </source>
</evidence>
<reference evidence="3" key="1">
    <citation type="submission" date="2017-05" db="EMBL/GenBank/DDBJ databases">
        <authorList>
            <person name="Barney B.M."/>
        </authorList>
    </citation>
    <scope>NUCLEOTIDE SEQUENCE [LARGE SCALE GENOMIC DNA]</scope>
    <source>
        <strain evidence="3">PSBB022</strain>
    </source>
</reference>
<dbReference type="EMBL" id="NHNI01000001">
    <property type="protein sequence ID" value="OZY87468.1"/>
    <property type="molecule type" value="Genomic_DNA"/>
</dbReference>
<keyword evidence="3" id="KW-1185">Reference proteome</keyword>
<dbReference type="RefSeq" id="WP_094984871.1">
    <property type="nucleotide sequence ID" value="NZ_NHNI01000001.1"/>
</dbReference>
<dbReference type="InterPro" id="IPR030395">
    <property type="entry name" value="GP_PDE_dom"/>
</dbReference>
<dbReference type="Proteomes" id="UP000216101">
    <property type="component" value="Unassembled WGS sequence"/>
</dbReference>
<dbReference type="AlphaFoldDB" id="A0A266QC56"/>
<dbReference type="PROSITE" id="PS51704">
    <property type="entry name" value="GP_PDE"/>
    <property type="match status" value="1"/>
</dbReference>
<organism evidence="2 3">
    <name type="scientific">Cellvibrio mixtus</name>
    <dbReference type="NCBI Taxonomy" id="39650"/>
    <lineage>
        <taxon>Bacteria</taxon>
        <taxon>Pseudomonadati</taxon>
        <taxon>Pseudomonadota</taxon>
        <taxon>Gammaproteobacteria</taxon>
        <taxon>Cellvibrionales</taxon>
        <taxon>Cellvibrionaceae</taxon>
        <taxon>Cellvibrio</taxon>
    </lineage>
</organism>
<accession>A0A266QC56</accession>
<protein>
    <recommendedName>
        <fullName evidence="1">GP-PDE domain-containing protein</fullName>
    </recommendedName>
</protein>
<name>A0A266QC56_9GAMM</name>
<proteinExistence type="predicted"/>
<dbReference type="SUPFAM" id="SSF51695">
    <property type="entry name" value="PLC-like phosphodiesterases"/>
    <property type="match status" value="1"/>
</dbReference>
<dbReference type="Gene3D" id="3.20.20.190">
    <property type="entry name" value="Phosphatidylinositol (PI) phosphodiesterase"/>
    <property type="match status" value="1"/>
</dbReference>
<dbReference type="GO" id="GO:0008081">
    <property type="term" value="F:phosphoric diester hydrolase activity"/>
    <property type="evidence" value="ECO:0007669"/>
    <property type="project" value="InterPro"/>
</dbReference>
<dbReference type="GO" id="GO:0006629">
    <property type="term" value="P:lipid metabolic process"/>
    <property type="evidence" value="ECO:0007669"/>
    <property type="project" value="InterPro"/>
</dbReference>
<sequence length="473" mass="51891">MSAPYYFPIVVFLLLLAGCKTTAIKPPPVAPIPPALRSLPADVNPLNTPENIQLQLDLAKRNLYQTRDGHVRLLSTQACTIDLIAHRGHANYPENSISAVKAAFAAGFDKVEIDIMRLRDGNWVVHHDAMVGRASGFASGENASIASMRMENFAKLRLRDPKSLQLTPEFAASLAALIDAIAPVMKANQRLQIEFKSTATQQELIALDQFLTKKLGQRYEYVAQDIDLLAQLRQLNTWVYLGIIEVPATSSMQALGRQKAAARGMQPSRLSHWAEQKSQQAYRRTRINWLTEQGMQKVRTRLGSHAGIHVDHAALTQQPTASARAKKINLPIYTYSVTPPAQHLSALKQLKDKGALPAGAIVDDSPLKICTTLFNGIVTTPLSPAKTSLVLRLPSDADFSVLAEQERLSVIGQYRKLSGDIAQIASANAASKPSTQTQNPVLLNVEFKTLSDENIDLSTDGAVRIYLQDKKNP</sequence>
<dbReference type="Pfam" id="PF03009">
    <property type="entry name" value="GDPD"/>
    <property type="match status" value="1"/>
</dbReference>
<dbReference type="PANTHER" id="PTHR46211:SF14">
    <property type="entry name" value="GLYCEROPHOSPHODIESTER PHOSPHODIESTERASE"/>
    <property type="match status" value="1"/>
</dbReference>
<gene>
    <name evidence="2" type="ORF">CBP51_10980</name>
</gene>
<evidence type="ECO:0000259" key="1">
    <source>
        <dbReference type="PROSITE" id="PS51704"/>
    </source>
</evidence>
<evidence type="ECO:0000313" key="3">
    <source>
        <dbReference type="Proteomes" id="UP000216101"/>
    </source>
</evidence>
<dbReference type="InterPro" id="IPR017946">
    <property type="entry name" value="PLC-like_Pdiesterase_TIM-brl"/>
</dbReference>
<comment type="caution">
    <text evidence="2">The sequence shown here is derived from an EMBL/GenBank/DDBJ whole genome shotgun (WGS) entry which is preliminary data.</text>
</comment>